<dbReference type="OrthoDB" id="799482at2"/>
<dbReference type="RefSeq" id="WP_091867960.1">
    <property type="nucleotide sequence ID" value="NZ_FNAO01000004.1"/>
</dbReference>
<organism evidence="6 7">
    <name type="scientific">Pricia antarctica</name>
    <dbReference type="NCBI Taxonomy" id="641691"/>
    <lineage>
        <taxon>Bacteria</taxon>
        <taxon>Pseudomonadati</taxon>
        <taxon>Bacteroidota</taxon>
        <taxon>Flavobacteriia</taxon>
        <taxon>Flavobacteriales</taxon>
        <taxon>Flavobacteriaceae</taxon>
        <taxon>Pricia</taxon>
    </lineage>
</organism>
<feature type="transmembrane region" description="Helical" evidence="5">
    <location>
        <begin position="46"/>
        <end position="79"/>
    </location>
</feature>
<reference evidence="6 7" key="1">
    <citation type="submission" date="2016-10" db="EMBL/GenBank/DDBJ databases">
        <authorList>
            <person name="de Groot N.N."/>
        </authorList>
    </citation>
    <scope>NUCLEOTIDE SEQUENCE [LARGE SCALE GENOMIC DNA]</scope>
    <source>
        <strain evidence="6 7">DSM 23421</strain>
    </source>
</reference>
<evidence type="ECO:0000256" key="3">
    <source>
        <dbReference type="ARBA" id="ARBA00022989"/>
    </source>
</evidence>
<gene>
    <name evidence="6" type="ORF">SAMN05421636_104337</name>
</gene>
<dbReference type="Proteomes" id="UP000199109">
    <property type="component" value="Unassembled WGS sequence"/>
</dbReference>
<dbReference type="GO" id="GO:0016020">
    <property type="term" value="C:membrane"/>
    <property type="evidence" value="ECO:0007669"/>
    <property type="project" value="UniProtKB-SubCell"/>
</dbReference>
<proteinExistence type="predicted"/>
<evidence type="ECO:0000256" key="1">
    <source>
        <dbReference type="ARBA" id="ARBA00004141"/>
    </source>
</evidence>
<protein>
    <submittedName>
        <fullName evidence="6">DoxX-like family protein</fullName>
    </submittedName>
</protein>
<evidence type="ECO:0000256" key="2">
    <source>
        <dbReference type="ARBA" id="ARBA00022692"/>
    </source>
</evidence>
<dbReference type="InterPro" id="IPR032808">
    <property type="entry name" value="DoxX"/>
</dbReference>
<keyword evidence="3 5" id="KW-1133">Transmembrane helix</keyword>
<name>A0A1G7C041_9FLAO</name>
<dbReference type="EMBL" id="FNAO01000004">
    <property type="protein sequence ID" value="SDE31795.1"/>
    <property type="molecule type" value="Genomic_DNA"/>
</dbReference>
<dbReference type="Pfam" id="PF13564">
    <property type="entry name" value="DoxX_2"/>
    <property type="match status" value="1"/>
</dbReference>
<feature type="transmembrane region" description="Helical" evidence="5">
    <location>
        <begin position="6"/>
        <end position="26"/>
    </location>
</feature>
<sequence>MDLLTALTFVSSISFLCFGAACLFDARMKDEFIRYGLADQRRLTGFLQIFGGIGLLTGWLFSSLLALFSCLGLTLLMVLGFGVRIKIKDTWLQAIPSLIYALLNAYLAIKYFSIP</sequence>
<evidence type="ECO:0000256" key="4">
    <source>
        <dbReference type="ARBA" id="ARBA00023136"/>
    </source>
</evidence>
<comment type="subcellular location">
    <subcellularLocation>
        <location evidence="1">Membrane</location>
        <topology evidence="1">Multi-pass membrane protein</topology>
    </subcellularLocation>
</comment>
<dbReference type="STRING" id="641691.SAMN05421636_104337"/>
<accession>A0A1G7C041</accession>
<keyword evidence="2 5" id="KW-0812">Transmembrane</keyword>
<dbReference type="AlphaFoldDB" id="A0A1G7C041"/>
<keyword evidence="4 5" id="KW-0472">Membrane</keyword>
<evidence type="ECO:0000256" key="5">
    <source>
        <dbReference type="SAM" id="Phobius"/>
    </source>
</evidence>
<evidence type="ECO:0000313" key="6">
    <source>
        <dbReference type="EMBL" id="SDE31795.1"/>
    </source>
</evidence>
<keyword evidence="7" id="KW-1185">Reference proteome</keyword>
<feature type="transmembrane region" description="Helical" evidence="5">
    <location>
        <begin position="91"/>
        <end position="109"/>
    </location>
</feature>
<evidence type="ECO:0000313" key="7">
    <source>
        <dbReference type="Proteomes" id="UP000199109"/>
    </source>
</evidence>